<evidence type="ECO:0000256" key="1">
    <source>
        <dbReference type="ARBA" id="ARBA00012513"/>
    </source>
</evidence>
<gene>
    <name evidence="11" type="ORF">DFR74_103197</name>
</gene>
<evidence type="ECO:0000256" key="9">
    <source>
        <dbReference type="SAM" id="MobiDB-lite"/>
    </source>
</evidence>
<keyword evidence="2 11" id="KW-0723">Serine/threonine-protein kinase</keyword>
<evidence type="ECO:0000256" key="4">
    <source>
        <dbReference type="ARBA" id="ARBA00022741"/>
    </source>
</evidence>
<dbReference type="AlphaFoldDB" id="A0A366DTF6"/>
<dbReference type="InterPro" id="IPR011009">
    <property type="entry name" value="Kinase-like_dom_sf"/>
</dbReference>
<dbReference type="SMART" id="SM00220">
    <property type="entry name" value="S_TKc"/>
    <property type="match status" value="1"/>
</dbReference>
<dbReference type="CDD" id="cd14014">
    <property type="entry name" value="STKc_PknB_like"/>
    <property type="match status" value="1"/>
</dbReference>
<dbReference type="EMBL" id="QNRE01000003">
    <property type="protein sequence ID" value="RBO92554.1"/>
    <property type="molecule type" value="Genomic_DNA"/>
</dbReference>
<dbReference type="PANTHER" id="PTHR43289:SF6">
    <property type="entry name" value="SERINE_THREONINE-PROTEIN KINASE NEKL-3"/>
    <property type="match status" value="1"/>
</dbReference>
<dbReference type="PROSITE" id="PS50011">
    <property type="entry name" value="PROTEIN_KINASE_DOM"/>
    <property type="match status" value="1"/>
</dbReference>
<feature type="domain" description="Protein kinase" evidence="10">
    <location>
        <begin position="11"/>
        <end position="278"/>
    </location>
</feature>
<accession>A0A366DTF6</accession>
<dbReference type="Gene3D" id="3.30.200.20">
    <property type="entry name" value="Phosphorylase Kinase, domain 1"/>
    <property type="match status" value="1"/>
</dbReference>
<keyword evidence="3" id="KW-0808">Transferase</keyword>
<evidence type="ECO:0000256" key="3">
    <source>
        <dbReference type="ARBA" id="ARBA00022679"/>
    </source>
</evidence>
<dbReference type="SUPFAM" id="SSF56112">
    <property type="entry name" value="Protein kinase-like (PK-like)"/>
    <property type="match status" value="1"/>
</dbReference>
<keyword evidence="6 8" id="KW-0067">ATP-binding</keyword>
<feature type="binding site" evidence="7">
    <location>
        <position position="443"/>
    </location>
    <ligand>
        <name>Mg(2+)</name>
        <dbReference type="ChEBI" id="CHEBI:18420"/>
        <label>1</label>
    </ligand>
</feature>
<feature type="binding site" evidence="7">
    <location>
        <position position="702"/>
    </location>
    <ligand>
        <name>Mg(2+)</name>
        <dbReference type="ChEBI" id="CHEBI:18420"/>
        <label>1</label>
    </ligand>
</feature>
<dbReference type="SUPFAM" id="SSF101478">
    <property type="entry name" value="ADP-ribosylglycohydrolase"/>
    <property type="match status" value="1"/>
</dbReference>
<dbReference type="PROSITE" id="PS00108">
    <property type="entry name" value="PROTEIN_KINASE_ST"/>
    <property type="match status" value="1"/>
</dbReference>
<keyword evidence="12" id="KW-1185">Reference proteome</keyword>
<dbReference type="InterPro" id="IPR005502">
    <property type="entry name" value="Ribosyl_crysJ1"/>
</dbReference>
<evidence type="ECO:0000256" key="6">
    <source>
        <dbReference type="ARBA" id="ARBA00022840"/>
    </source>
</evidence>
<feature type="compositionally biased region" description="Basic and acidic residues" evidence="9">
    <location>
        <begin position="334"/>
        <end position="346"/>
    </location>
</feature>
<evidence type="ECO:0000256" key="7">
    <source>
        <dbReference type="PIRSR" id="PIRSR605502-1"/>
    </source>
</evidence>
<dbReference type="InterPro" id="IPR000719">
    <property type="entry name" value="Prot_kinase_dom"/>
</dbReference>
<dbReference type="Gene3D" id="1.10.4080.10">
    <property type="entry name" value="ADP-ribosylation/Crystallin J1"/>
    <property type="match status" value="1"/>
</dbReference>
<evidence type="ECO:0000259" key="10">
    <source>
        <dbReference type="PROSITE" id="PS50011"/>
    </source>
</evidence>
<dbReference type="Proteomes" id="UP000252586">
    <property type="component" value="Unassembled WGS sequence"/>
</dbReference>
<keyword evidence="4 8" id="KW-0547">Nucleotide-binding</keyword>
<dbReference type="RefSeq" id="WP_170160733.1">
    <property type="nucleotide sequence ID" value="NZ_QNRE01000003.1"/>
</dbReference>
<dbReference type="Pfam" id="PF00069">
    <property type="entry name" value="Pkinase"/>
    <property type="match status" value="1"/>
</dbReference>
<feature type="binding site" evidence="8">
    <location>
        <position position="40"/>
    </location>
    <ligand>
        <name>ATP</name>
        <dbReference type="ChEBI" id="CHEBI:30616"/>
    </ligand>
</feature>
<keyword evidence="5 11" id="KW-0418">Kinase</keyword>
<keyword evidence="7" id="KW-0479">Metal-binding</keyword>
<sequence>MLRRGETFAGYVIERELGRGGMGAVYAARHPRLPRLTALKLLHREMFGDDELRVRFEREGDVVAQLDHPNIITVFDRGIEDDRLWISMQYVDGPDSATVPRDGMSAERAVQIVVQTAAALDYAHGKGILHRDVKPANLLLSRSAGVGAGFDERVLLTDFGIAKLLDDTGQLTRTGNLTATLAYAAPEQLTNTPLDHRCDQYALACTLFRLITGFGPYDAPSVGAVVFGHIQGPIPSIRAAHPELPAELDAVLARAMAKDPAQRYDSCGEFAEAARSALRDPARLALALPPHVPDFTAPSGPEPTRRVAPRLIPDLSVHSSGDHRIDETASTSRGLRDSGTRADPEPTQHNSAHPSTDRTLRRGEIPSGRTGYRPSARRTHAITAHPPLSPHDLRDAVLGCLLGGAVGDALGAPIESLDLERIRRRYGPRGLTSDPAAYEGRISDETQLTLFTVEALIKGSQRARERGVGGATLGLMQQGFLVWLQGQGVTIPEQPVPLHSSLAAYPELMQRRGVSHAASTALQQAGARRAPTDPLGTRSAPVNDSKGCAAVVRAAPCGFGYASDSTGAVLEHVFELGCDAAALTHGHRSGWLPAGAMAALIYRLCRGASLSAALDDVRTELAHHDGHQETTDALTAAVDLAARTTGDPRAEHVETLGSGWVGPEALAIAVYSALSAESVGSSPEAIFRTGVLLSVNHSGDSDSTASLCGHLLGAHLGRTAIPSAWVTPLDAAPVITTLANAYYTEFGPAPVTP</sequence>
<dbReference type="Pfam" id="PF03747">
    <property type="entry name" value="ADP_ribosyl_GH"/>
    <property type="match status" value="1"/>
</dbReference>
<proteinExistence type="predicted"/>
<protein>
    <recommendedName>
        <fullName evidence="1">non-specific serine/threonine protein kinase</fullName>
        <ecNumber evidence="1">2.7.11.1</ecNumber>
    </recommendedName>
</protein>
<organism evidence="11 12">
    <name type="scientific">Nocardia puris</name>
    <dbReference type="NCBI Taxonomy" id="208602"/>
    <lineage>
        <taxon>Bacteria</taxon>
        <taxon>Bacillati</taxon>
        <taxon>Actinomycetota</taxon>
        <taxon>Actinomycetes</taxon>
        <taxon>Mycobacteriales</taxon>
        <taxon>Nocardiaceae</taxon>
        <taxon>Nocardia</taxon>
    </lineage>
</organism>
<feature type="binding site" evidence="7">
    <location>
        <position position="700"/>
    </location>
    <ligand>
        <name>Mg(2+)</name>
        <dbReference type="ChEBI" id="CHEBI:18420"/>
        <label>1</label>
    </ligand>
</feature>
<evidence type="ECO:0000256" key="2">
    <source>
        <dbReference type="ARBA" id="ARBA00022527"/>
    </source>
</evidence>
<dbReference type="EC" id="2.7.11.1" evidence="1"/>
<dbReference type="InterPro" id="IPR017441">
    <property type="entry name" value="Protein_kinase_ATP_BS"/>
</dbReference>
<feature type="binding site" evidence="7">
    <location>
        <position position="444"/>
    </location>
    <ligand>
        <name>Mg(2+)</name>
        <dbReference type="ChEBI" id="CHEBI:18420"/>
        <label>1</label>
    </ligand>
</feature>
<dbReference type="PROSITE" id="PS00107">
    <property type="entry name" value="PROTEIN_KINASE_ATP"/>
    <property type="match status" value="1"/>
</dbReference>
<keyword evidence="7" id="KW-0460">Magnesium</keyword>
<comment type="caution">
    <text evidence="11">The sequence shown here is derived from an EMBL/GenBank/DDBJ whole genome shotgun (WGS) entry which is preliminary data.</text>
</comment>
<dbReference type="GO" id="GO:0046872">
    <property type="term" value="F:metal ion binding"/>
    <property type="evidence" value="ECO:0007669"/>
    <property type="project" value="UniProtKB-KW"/>
</dbReference>
<feature type="region of interest" description="Disordered" evidence="9">
    <location>
        <begin position="314"/>
        <end position="389"/>
    </location>
</feature>
<evidence type="ECO:0000256" key="8">
    <source>
        <dbReference type="PROSITE-ProRule" id="PRU10141"/>
    </source>
</evidence>
<feature type="compositionally biased region" description="Basic and acidic residues" evidence="9">
    <location>
        <begin position="355"/>
        <end position="364"/>
    </location>
</feature>
<dbReference type="InterPro" id="IPR036705">
    <property type="entry name" value="Ribosyl_crysJ1_sf"/>
</dbReference>
<comment type="cofactor">
    <cofactor evidence="7">
        <name>Mg(2+)</name>
        <dbReference type="ChEBI" id="CHEBI:18420"/>
    </cofactor>
    <text evidence="7">Binds 2 magnesium ions per subunit.</text>
</comment>
<evidence type="ECO:0000313" key="12">
    <source>
        <dbReference type="Proteomes" id="UP000252586"/>
    </source>
</evidence>
<dbReference type="Gene3D" id="1.10.510.10">
    <property type="entry name" value="Transferase(Phosphotransferase) domain 1"/>
    <property type="match status" value="1"/>
</dbReference>
<reference evidence="11 12" key="1">
    <citation type="submission" date="2018-06" db="EMBL/GenBank/DDBJ databases">
        <title>Genomic Encyclopedia of Type Strains, Phase IV (KMG-IV): sequencing the most valuable type-strain genomes for metagenomic binning, comparative biology and taxonomic classification.</title>
        <authorList>
            <person name="Goeker M."/>
        </authorList>
    </citation>
    <scope>NUCLEOTIDE SEQUENCE [LARGE SCALE GENOMIC DNA]</scope>
    <source>
        <strain evidence="11 12">DSM 44599</strain>
    </source>
</reference>
<dbReference type="GO" id="GO:0004674">
    <property type="term" value="F:protein serine/threonine kinase activity"/>
    <property type="evidence" value="ECO:0007669"/>
    <property type="project" value="UniProtKB-KW"/>
</dbReference>
<dbReference type="STRING" id="1210090.GCA_001613185_04315"/>
<evidence type="ECO:0000256" key="5">
    <source>
        <dbReference type="ARBA" id="ARBA00022777"/>
    </source>
</evidence>
<dbReference type="PANTHER" id="PTHR43289">
    <property type="entry name" value="MITOGEN-ACTIVATED PROTEIN KINASE KINASE KINASE 20-RELATED"/>
    <property type="match status" value="1"/>
</dbReference>
<feature type="binding site" evidence="7">
    <location>
        <position position="703"/>
    </location>
    <ligand>
        <name>Mg(2+)</name>
        <dbReference type="ChEBI" id="CHEBI:18420"/>
        <label>1</label>
    </ligand>
</feature>
<evidence type="ECO:0000313" key="11">
    <source>
        <dbReference type="EMBL" id="RBO92554.1"/>
    </source>
</evidence>
<dbReference type="InterPro" id="IPR008271">
    <property type="entry name" value="Ser/Thr_kinase_AS"/>
</dbReference>
<dbReference type="GO" id="GO:0005524">
    <property type="term" value="F:ATP binding"/>
    <property type="evidence" value="ECO:0007669"/>
    <property type="project" value="UniProtKB-UniRule"/>
</dbReference>
<name>A0A366DTF6_9NOCA</name>